<reference evidence="1 2" key="1">
    <citation type="journal article" date="2022" name="New Phytol.">
        <title>Ecological generalism drives hyperdiversity of secondary metabolite gene clusters in xylarialean endophytes.</title>
        <authorList>
            <person name="Franco M.E.E."/>
            <person name="Wisecaver J.H."/>
            <person name="Arnold A.E."/>
            <person name="Ju Y.M."/>
            <person name="Slot J.C."/>
            <person name="Ahrendt S."/>
            <person name="Moore L.P."/>
            <person name="Eastman K.E."/>
            <person name="Scott K."/>
            <person name="Konkel Z."/>
            <person name="Mondo S.J."/>
            <person name="Kuo A."/>
            <person name="Hayes R.D."/>
            <person name="Haridas S."/>
            <person name="Andreopoulos B."/>
            <person name="Riley R."/>
            <person name="LaButti K."/>
            <person name="Pangilinan J."/>
            <person name="Lipzen A."/>
            <person name="Amirebrahimi M."/>
            <person name="Yan J."/>
            <person name="Adam C."/>
            <person name="Keymanesh K."/>
            <person name="Ng V."/>
            <person name="Louie K."/>
            <person name="Northen T."/>
            <person name="Drula E."/>
            <person name="Henrissat B."/>
            <person name="Hsieh H.M."/>
            <person name="Youens-Clark K."/>
            <person name="Lutzoni F."/>
            <person name="Miadlikowska J."/>
            <person name="Eastwood D.C."/>
            <person name="Hamelin R.C."/>
            <person name="Grigoriev I.V."/>
            <person name="U'Ren J.M."/>
        </authorList>
    </citation>
    <scope>NUCLEOTIDE SEQUENCE [LARGE SCALE GENOMIC DNA]</scope>
    <source>
        <strain evidence="1 2">CBS 119005</strain>
    </source>
</reference>
<keyword evidence="1" id="KW-0034">Amyloid</keyword>
<keyword evidence="2" id="KW-1185">Reference proteome</keyword>
<proteinExistence type="predicted"/>
<organism evidence="1 2">
    <name type="scientific">Hypoxylon rubiginosum</name>
    <dbReference type="NCBI Taxonomy" id="110542"/>
    <lineage>
        <taxon>Eukaryota</taxon>
        <taxon>Fungi</taxon>
        <taxon>Dikarya</taxon>
        <taxon>Ascomycota</taxon>
        <taxon>Pezizomycotina</taxon>
        <taxon>Sordariomycetes</taxon>
        <taxon>Xylariomycetidae</taxon>
        <taxon>Xylariales</taxon>
        <taxon>Hypoxylaceae</taxon>
        <taxon>Hypoxylon</taxon>
    </lineage>
</organism>
<evidence type="ECO:0000313" key="1">
    <source>
        <dbReference type="EMBL" id="KAI4862989.1"/>
    </source>
</evidence>
<evidence type="ECO:0000313" key="2">
    <source>
        <dbReference type="Proteomes" id="UP001497700"/>
    </source>
</evidence>
<name>A0ACB9YUA1_9PEZI</name>
<comment type="caution">
    <text evidence="1">The sequence shown here is derived from an EMBL/GenBank/DDBJ whole genome shotgun (WGS) entry which is preliminary data.</text>
</comment>
<gene>
    <name evidence="1" type="ORF">F4820DRAFT_428620</name>
</gene>
<dbReference type="Proteomes" id="UP001497700">
    <property type="component" value="Unassembled WGS sequence"/>
</dbReference>
<keyword evidence="1" id="KW-0640">Prion</keyword>
<accession>A0ACB9YUA1</accession>
<dbReference type="EMBL" id="MU393514">
    <property type="protein sequence ID" value="KAI4862989.1"/>
    <property type="molecule type" value="Genomic_DNA"/>
</dbReference>
<protein>
    <submittedName>
        <fullName evidence="1">Prion-inhibition and propagation-domain-containing protein</fullName>
    </submittedName>
</protein>
<sequence>MADPLSALGLGFGAISLILQFTDECVKGYKYLTEATHMLESYRYLMVQIHVEQQRFLSFAMEGGLLYADGRISAALQVNQKVLEGVLAEMKSTFQRFEEKNRKYVESMGQEDITWTDKGEPQTNLMELLNLASVTPTRKDESAENTQSSSLSQDIRKIGNRTTKAARKLRAIFTEPRRLIWVAIDKEEFQVLVGKLEYLNSFLLGLLGASQANSLKKTVELNYLELLQLRDDVKSLEYLVRALDRCPGDHHEIGETFSPTPCENTSSETVTRERKADTAKRRYFKSLAKLKIRHIEIDQPQGPSLSPALRKSTSTLLDFSSFEFFENDVHSLDGGNQERRWIATWEHRRVWVEWIEHSSYSQGGRKAESLQEDRVMLLTRLLNESMSPDFRAPQCLGYIRFPRHKEESEFGIVYGPPSECSQESLTTLRQILDCRPKPSINSRVALCSALADCLFSFHAVDWLHKGLRSDNILFFGKEAADLRINTPYITGYDLSRPSEAPEMTEEPPCDPSSDIYRHPAAQFGGARKFYRKSYDMYSLGIVLLEIALWKPVEVILRINDLKTMKTDDLRGIRKTLLGLREENGETIDNVLTPGSSEYLTEVARKWGDSYRDVVETCLRANDTENPAYRGESRNSMRSRMRTMFKQQVTDKLQLMKEVLSSTD</sequence>